<evidence type="ECO:0000313" key="3">
    <source>
        <dbReference type="EMBL" id="MBJ6361121.1"/>
    </source>
</evidence>
<accession>A0A934MNK8</accession>
<dbReference type="InterPro" id="IPR012433">
    <property type="entry name" value="Imm11"/>
</dbReference>
<name>A0A934MNK8_9BACL</name>
<organism evidence="3 4">
    <name type="scientific">Paenibacillus roseus</name>
    <dbReference type="NCBI Taxonomy" id="2798579"/>
    <lineage>
        <taxon>Bacteria</taxon>
        <taxon>Bacillati</taxon>
        <taxon>Bacillota</taxon>
        <taxon>Bacilli</taxon>
        <taxon>Bacillales</taxon>
        <taxon>Paenibacillaceae</taxon>
        <taxon>Paenibacillus</taxon>
    </lineage>
</organism>
<dbReference type="Pfam" id="PF07791">
    <property type="entry name" value="Imm11"/>
    <property type="match status" value="1"/>
</dbReference>
<gene>
    <name evidence="3" type="ORF">JFN88_07305</name>
</gene>
<evidence type="ECO:0000313" key="4">
    <source>
        <dbReference type="Proteomes" id="UP000640274"/>
    </source>
</evidence>
<sequence length="272" mass="32038">MKIYELKSHPKSMNITSDEKEDQDHPISSDFNGESKRSFWSPIKVETIYKKSYNDFPNYRIGKPVVSASVKKIIEPYIKDEVEFLPLLHDHLELYMVNVTKVLDCVDWKRSDIRTYDDGEFAGFNKLVFDFSKIPEGTYMFKFRERTTTRVYITQALKELIERNKFKGLDFSVVHDSEYTEEKEQEKQRSFEAALSAIENSKGIEYTYDDARDKVESGKAFVSGKWKMQLDDKGRFWIGELMLDLTYQWLMPVYIPPILLGQLWHEAEKSKV</sequence>
<feature type="domain" description="Immunity MXAN-0049 protein" evidence="2">
    <location>
        <begin position="52"/>
        <end position="175"/>
    </location>
</feature>
<evidence type="ECO:0000259" key="2">
    <source>
        <dbReference type="Pfam" id="PF07791"/>
    </source>
</evidence>
<protein>
    <recommendedName>
        <fullName evidence="2">Immunity MXAN-0049 protein domain-containing protein</fullName>
    </recommendedName>
</protein>
<keyword evidence="4" id="KW-1185">Reference proteome</keyword>
<evidence type="ECO:0000256" key="1">
    <source>
        <dbReference type="SAM" id="MobiDB-lite"/>
    </source>
</evidence>
<reference evidence="3" key="1">
    <citation type="submission" date="2020-12" db="EMBL/GenBank/DDBJ databases">
        <authorList>
            <person name="Huq M.A."/>
        </authorList>
    </citation>
    <scope>NUCLEOTIDE SEQUENCE</scope>
    <source>
        <strain evidence="3">MAHUQ-46</strain>
    </source>
</reference>
<dbReference type="AlphaFoldDB" id="A0A934MNK8"/>
<dbReference type="RefSeq" id="WP_199018675.1">
    <property type="nucleotide sequence ID" value="NZ_JAELUP010000020.1"/>
</dbReference>
<dbReference type="EMBL" id="JAELUP010000020">
    <property type="protein sequence ID" value="MBJ6361121.1"/>
    <property type="molecule type" value="Genomic_DNA"/>
</dbReference>
<comment type="caution">
    <text evidence="3">The sequence shown here is derived from an EMBL/GenBank/DDBJ whole genome shotgun (WGS) entry which is preliminary data.</text>
</comment>
<dbReference type="Proteomes" id="UP000640274">
    <property type="component" value="Unassembled WGS sequence"/>
</dbReference>
<proteinExistence type="predicted"/>
<feature type="region of interest" description="Disordered" evidence="1">
    <location>
        <begin position="1"/>
        <end position="29"/>
    </location>
</feature>